<dbReference type="Pfam" id="PF12704">
    <property type="entry name" value="MacB_PCD"/>
    <property type="match status" value="1"/>
</dbReference>
<feature type="transmembrane region" description="Helical" evidence="8">
    <location>
        <begin position="377"/>
        <end position="397"/>
    </location>
</feature>
<evidence type="ECO:0000256" key="4">
    <source>
        <dbReference type="ARBA" id="ARBA00022475"/>
    </source>
</evidence>
<comment type="subcellular location">
    <subcellularLocation>
        <location evidence="1">Cell membrane</location>
        <topology evidence="1">Multi-pass membrane protein</topology>
    </subcellularLocation>
</comment>
<feature type="domain" description="ABC3 transporter permease C-terminal" evidence="9">
    <location>
        <begin position="270"/>
        <end position="402"/>
    </location>
</feature>
<dbReference type="NCBIfam" id="TIGR02212">
    <property type="entry name" value="lolCE"/>
    <property type="match status" value="1"/>
</dbReference>
<dbReference type="InterPro" id="IPR011925">
    <property type="entry name" value="LolCE_TM"/>
</dbReference>
<keyword evidence="5 8" id="KW-0812">Transmembrane</keyword>
<feature type="domain" description="MacB-like periplasmic core" evidence="10">
    <location>
        <begin position="26"/>
        <end position="237"/>
    </location>
</feature>
<dbReference type="InterPro" id="IPR025857">
    <property type="entry name" value="MacB_PCD"/>
</dbReference>
<evidence type="ECO:0000256" key="3">
    <source>
        <dbReference type="ARBA" id="ARBA00022448"/>
    </source>
</evidence>
<evidence type="ECO:0000259" key="9">
    <source>
        <dbReference type="Pfam" id="PF02687"/>
    </source>
</evidence>
<evidence type="ECO:0000256" key="2">
    <source>
        <dbReference type="ARBA" id="ARBA00005236"/>
    </source>
</evidence>
<evidence type="ECO:0000259" key="10">
    <source>
        <dbReference type="Pfam" id="PF12704"/>
    </source>
</evidence>
<evidence type="ECO:0000256" key="8">
    <source>
        <dbReference type="SAM" id="Phobius"/>
    </source>
</evidence>
<comment type="similarity">
    <text evidence="2">Belongs to the ABC-4 integral membrane protein family. LolC/E subfamily.</text>
</comment>
<dbReference type="EMBL" id="CP110820">
    <property type="protein sequence ID" value="WPX96013.1"/>
    <property type="molecule type" value="Genomic_DNA"/>
</dbReference>
<organism evidence="11 12">
    <name type="scientific">Candidatus Bandiella euplotis</name>
    <dbReference type="NCBI Taxonomy" id="1664265"/>
    <lineage>
        <taxon>Bacteria</taxon>
        <taxon>Pseudomonadati</taxon>
        <taxon>Pseudomonadota</taxon>
        <taxon>Alphaproteobacteria</taxon>
        <taxon>Rickettsiales</taxon>
        <taxon>Candidatus Midichloriaceae</taxon>
        <taxon>Candidatus Bandiella</taxon>
    </lineage>
</organism>
<dbReference type="RefSeq" id="WP_323732970.1">
    <property type="nucleotide sequence ID" value="NZ_CP110820.1"/>
</dbReference>
<feature type="transmembrane region" description="Helical" evidence="8">
    <location>
        <begin position="269"/>
        <end position="292"/>
    </location>
</feature>
<keyword evidence="6 8" id="KW-1133">Transmembrane helix</keyword>
<keyword evidence="12" id="KW-1185">Reference proteome</keyword>
<dbReference type="Pfam" id="PF02687">
    <property type="entry name" value="FtsX"/>
    <property type="match status" value="1"/>
</dbReference>
<evidence type="ECO:0000256" key="5">
    <source>
        <dbReference type="ARBA" id="ARBA00022692"/>
    </source>
</evidence>
<proteinExistence type="inferred from homology"/>
<dbReference type="InterPro" id="IPR051447">
    <property type="entry name" value="Lipoprotein-release_system"/>
</dbReference>
<keyword evidence="7 8" id="KW-0472">Membrane</keyword>
<name>A0ABZ0UMU7_9RICK</name>
<feature type="transmembrane region" description="Helical" evidence="8">
    <location>
        <begin position="313"/>
        <end position="339"/>
    </location>
</feature>
<sequence length="411" mass="45242">MIKSFEWKIAKKYIGYHNHFISLVSYLATLGIALGVMTLIIVMSVMNGYEVELIKKILGINGHISISSYEHKIGDYNKLIQKVKDIPGVTYAAPLVTGQALAESNGASTGVLVRGMDMDSLNKKPIMHHVFAGAQMTFEKNEILIGRSLAKNLNLNVGDKIRLMIPKLEATVLGVIPRLKTFYVAGVFDVGMYEYNASTVFIPLHTAQILFERGDFVSEVEVIINDPKKIDKIKMDILNTSQDQDLLLTDWGLANQSLIAALKVERTTMFFILVLIIMIAAFNIISGLTMLVKEKYKSIAILRAIGVSRASIIKIFILTGVFLGGLGTLGGVVLGSIFLMNINRIKQILESATGTTLFDPMIYFLTSLPSEPDVGEIISIVAVAVLLSFFATIYPAWKAANMLPAEALRYE</sequence>
<evidence type="ECO:0000313" key="12">
    <source>
        <dbReference type="Proteomes" id="UP001327219"/>
    </source>
</evidence>
<feature type="transmembrane region" description="Helical" evidence="8">
    <location>
        <begin position="20"/>
        <end position="46"/>
    </location>
</feature>
<evidence type="ECO:0000256" key="1">
    <source>
        <dbReference type="ARBA" id="ARBA00004651"/>
    </source>
</evidence>
<keyword evidence="3" id="KW-0813">Transport</keyword>
<dbReference type="InterPro" id="IPR003838">
    <property type="entry name" value="ABC3_permease_C"/>
</dbReference>
<keyword evidence="4" id="KW-1003">Cell membrane</keyword>
<reference evidence="11 12" key="1">
    <citation type="submission" date="2022-11" db="EMBL/GenBank/DDBJ databases">
        <title>Host association and intracellularity evolved multiple times independently in the Rickettsiales.</title>
        <authorList>
            <person name="Castelli M."/>
            <person name="Nardi T."/>
            <person name="Gammuto L."/>
            <person name="Bellinzona G."/>
            <person name="Sabaneyeva E."/>
            <person name="Potekhin A."/>
            <person name="Serra V."/>
            <person name="Petroni G."/>
            <person name="Sassera D."/>
        </authorList>
    </citation>
    <scope>NUCLEOTIDE SEQUENCE [LARGE SCALE GENOMIC DNA]</scope>
    <source>
        <strain evidence="11 12">NDG2</strain>
    </source>
</reference>
<protein>
    <submittedName>
        <fullName evidence="11">Lipoprotein-releasing ABC transporter permease subunit</fullName>
    </submittedName>
</protein>
<evidence type="ECO:0000256" key="7">
    <source>
        <dbReference type="ARBA" id="ARBA00023136"/>
    </source>
</evidence>
<dbReference type="Proteomes" id="UP001327219">
    <property type="component" value="Chromosome"/>
</dbReference>
<evidence type="ECO:0000313" key="11">
    <source>
        <dbReference type="EMBL" id="WPX96013.1"/>
    </source>
</evidence>
<accession>A0ABZ0UMU7</accession>
<dbReference type="PANTHER" id="PTHR30489:SF0">
    <property type="entry name" value="LIPOPROTEIN-RELEASING SYSTEM TRANSMEMBRANE PROTEIN LOLE"/>
    <property type="match status" value="1"/>
</dbReference>
<gene>
    <name evidence="11" type="ORF">Bandiella_00116</name>
</gene>
<keyword evidence="11" id="KW-0449">Lipoprotein</keyword>
<evidence type="ECO:0000256" key="6">
    <source>
        <dbReference type="ARBA" id="ARBA00022989"/>
    </source>
</evidence>
<dbReference type="PANTHER" id="PTHR30489">
    <property type="entry name" value="LIPOPROTEIN-RELEASING SYSTEM TRANSMEMBRANE PROTEIN LOLE"/>
    <property type="match status" value="1"/>
</dbReference>